<name>A0A8S1DG37_9INSE</name>
<protein>
    <recommendedName>
        <fullName evidence="1">C-type lectin domain-containing protein</fullName>
    </recommendedName>
</protein>
<gene>
    <name evidence="2" type="ORF">CLODIP_2_CD11557</name>
</gene>
<evidence type="ECO:0000259" key="1">
    <source>
        <dbReference type="PROSITE" id="PS50041"/>
    </source>
</evidence>
<sequence length="112" mass="12952">MQLDWSSAQAWCKEHGMELSSLETKDEMRYLREQMGAYYWTSGYHTQGDTLRSAAFRDLITDTFTWAGTGKKVELEIRKSYYAGECVGASKDGLYAWPCSNLRYFVCELEKC</sequence>
<dbReference type="InterPro" id="IPR016187">
    <property type="entry name" value="CTDL_fold"/>
</dbReference>
<feature type="domain" description="C-type lectin" evidence="1">
    <location>
        <begin position="1"/>
        <end position="108"/>
    </location>
</feature>
<evidence type="ECO:0000313" key="3">
    <source>
        <dbReference type="Proteomes" id="UP000494165"/>
    </source>
</evidence>
<proteinExistence type="predicted"/>
<dbReference type="Pfam" id="PF00059">
    <property type="entry name" value="Lectin_C"/>
    <property type="match status" value="1"/>
</dbReference>
<accession>A0A8S1DG37</accession>
<dbReference type="InterPro" id="IPR016186">
    <property type="entry name" value="C-type_lectin-like/link_sf"/>
</dbReference>
<dbReference type="Proteomes" id="UP000494165">
    <property type="component" value="Unassembled WGS sequence"/>
</dbReference>
<dbReference type="PROSITE" id="PS50041">
    <property type="entry name" value="C_TYPE_LECTIN_2"/>
    <property type="match status" value="1"/>
</dbReference>
<dbReference type="EMBL" id="CADEPI010000195">
    <property type="protein sequence ID" value="CAB3379770.1"/>
    <property type="molecule type" value="Genomic_DNA"/>
</dbReference>
<dbReference type="OrthoDB" id="7357196at2759"/>
<dbReference type="Gene3D" id="3.10.100.10">
    <property type="entry name" value="Mannose-Binding Protein A, subunit A"/>
    <property type="match status" value="1"/>
</dbReference>
<keyword evidence="3" id="KW-1185">Reference proteome</keyword>
<comment type="caution">
    <text evidence="2">The sequence shown here is derived from an EMBL/GenBank/DDBJ whole genome shotgun (WGS) entry which is preliminary data.</text>
</comment>
<dbReference type="CDD" id="cd00037">
    <property type="entry name" value="CLECT"/>
    <property type="match status" value="1"/>
</dbReference>
<evidence type="ECO:0000313" key="2">
    <source>
        <dbReference type="EMBL" id="CAB3379770.1"/>
    </source>
</evidence>
<organism evidence="2 3">
    <name type="scientific">Cloeon dipterum</name>
    <dbReference type="NCBI Taxonomy" id="197152"/>
    <lineage>
        <taxon>Eukaryota</taxon>
        <taxon>Metazoa</taxon>
        <taxon>Ecdysozoa</taxon>
        <taxon>Arthropoda</taxon>
        <taxon>Hexapoda</taxon>
        <taxon>Insecta</taxon>
        <taxon>Pterygota</taxon>
        <taxon>Palaeoptera</taxon>
        <taxon>Ephemeroptera</taxon>
        <taxon>Pisciforma</taxon>
        <taxon>Baetidae</taxon>
        <taxon>Cloeon</taxon>
    </lineage>
</organism>
<dbReference type="AlphaFoldDB" id="A0A8S1DG37"/>
<dbReference type="SUPFAM" id="SSF56436">
    <property type="entry name" value="C-type lectin-like"/>
    <property type="match status" value="1"/>
</dbReference>
<reference evidence="2 3" key="1">
    <citation type="submission" date="2020-04" db="EMBL/GenBank/DDBJ databases">
        <authorList>
            <person name="Alioto T."/>
            <person name="Alioto T."/>
            <person name="Gomez Garrido J."/>
        </authorList>
    </citation>
    <scope>NUCLEOTIDE SEQUENCE [LARGE SCALE GENOMIC DNA]</scope>
</reference>
<dbReference type="InterPro" id="IPR001304">
    <property type="entry name" value="C-type_lectin-like"/>
</dbReference>